<organism evidence="1 2">
    <name type="scientific">Portunus trituberculatus</name>
    <name type="common">Swimming crab</name>
    <name type="synonym">Neptunus trituberculatus</name>
    <dbReference type="NCBI Taxonomy" id="210409"/>
    <lineage>
        <taxon>Eukaryota</taxon>
        <taxon>Metazoa</taxon>
        <taxon>Ecdysozoa</taxon>
        <taxon>Arthropoda</taxon>
        <taxon>Crustacea</taxon>
        <taxon>Multicrustacea</taxon>
        <taxon>Malacostraca</taxon>
        <taxon>Eumalacostraca</taxon>
        <taxon>Eucarida</taxon>
        <taxon>Decapoda</taxon>
        <taxon>Pleocyemata</taxon>
        <taxon>Brachyura</taxon>
        <taxon>Eubrachyura</taxon>
        <taxon>Portunoidea</taxon>
        <taxon>Portunidae</taxon>
        <taxon>Portuninae</taxon>
        <taxon>Portunus</taxon>
    </lineage>
</organism>
<accession>A0A5B7GAN9</accession>
<evidence type="ECO:0000313" key="1">
    <source>
        <dbReference type="EMBL" id="MPC54689.1"/>
    </source>
</evidence>
<dbReference type="EMBL" id="VSRR010012556">
    <property type="protein sequence ID" value="MPC54689.1"/>
    <property type="molecule type" value="Genomic_DNA"/>
</dbReference>
<sequence length="87" mass="9694">MGSSSVLVPQSLCNVALEKKEKKLLPPEKLSQDKITFSDTHFWKGNAIVFTSTITTTTATTTTTTTTTTTITTTFSTFIYDSRFWVF</sequence>
<keyword evidence="2" id="KW-1185">Reference proteome</keyword>
<comment type="caution">
    <text evidence="1">The sequence shown here is derived from an EMBL/GenBank/DDBJ whole genome shotgun (WGS) entry which is preliminary data.</text>
</comment>
<dbReference type="AlphaFoldDB" id="A0A5B7GAN9"/>
<proteinExistence type="predicted"/>
<gene>
    <name evidence="1" type="ORF">E2C01_048613</name>
</gene>
<dbReference type="Proteomes" id="UP000324222">
    <property type="component" value="Unassembled WGS sequence"/>
</dbReference>
<name>A0A5B7GAN9_PORTR</name>
<evidence type="ECO:0000313" key="2">
    <source>
        <dbReference type="Proteomes" id="UP000324222"/>
    </source>
</evidence>
<reference evidence="1 2" key="1">
    <citation type="submission" date="2019-05" db="EMBL/GenBank/DDBJ databases">
        <title>Another draft genome of Portunus trituberculatus and its Hox gene families provides insights of decapod evolution.</title>
        <authorList>
            <person name="Jeong J.-H."/>
            <person name="Song I."/>
            <person name="Kim S."/>
            <person name="Choi T."/>
            <person name="Kim D."/>
            <person name="Ryu S."/>
            <person name="Kim W."/>
        </authorList>
    </citation>
    <scope>NUCLEOTIDE SEQUENCE [LARGE SCALE GENOMIC DNA]</scope>
    <source>
        <tissue evidence="1">Muscle</tissue>
    </source>
</reference>
<protein>
    <submittedName>
        <fullName evidence="1">Uncharacterized protein</fullName>
    </submittedName>
</protein>